<protein>
    <submittedName>
        <fullName evidence="2">Uncharacterized protein</fullName>
    </submittedName>
</protein>
<evidence type="ECO:0000313" key="3">
    <source>
        <dbReference type="Proteomes" id="UP001243989"/>
    </source>
</evidence>
<feature type="compositionally biased region" description="Polar residues" evidence="1">
    <location>
        <begin position="123"/>
        <end position="138"/>
    </location>
</feature>
<dbReference type="RefSeq" id="XP_060440104.1">
    <property type="nucleotide sequence ID" value="XM_060581483.1"/>
</dbReference>
<organism evidence="2 3">
    <name type="scientific">Colletotrichum phormii</name>
    <dbReference type="NCBI Taxonomy" id="359342"/>
    <lineage>
        <taxon>Eukaryota</taxon>
        <taxon>Fungi</taxon>
        <taxon>Dikarya</taxon>
        <taxon>Ascomycota</taxon>
        <taxon>Pezizomycotina</taxon>
        <taxon>Sordariomycetes</taxon>
        <taxon>Hypocreomycetidae</taxon>
        <taxon>Glomerellales</taxon>
        <taxon>Glomerellaceae</taxon>
        <taxon>Colletotrichum</taxon>
        <taxon>Colletotrichum acutatum species complex</taxon>
    </lineage>
</organism>
<sequence length="191" mass="21719">MGGLPIISAFQRLLDNTYLADIPDRFHFLRGSNPQINFLCAGTESARHCLGWLLLPMPVAIFRQGTYQTGIWRPRTHEPAIGTTSTCRLAASLPLLRFSLSTLSLQRVHDDARDKTLLRQPAGTPTGSGRQRQGSTKASGRRLRSYSYRLWRYGRGCLERSIPTRCRAWPTWCRRFGTKADGRRPRSWRCG</sequence>
<evidence type="ECO:0000256" key="1">
    <source>
        <dbReference type="SAM" id="MobiDB-lite"/>
    </source>
</evidence>
<accession>A0AAI9ZGE8</accession>
<keyword evidence="3" id="KW-1185">Reference proteome</keyword>
<proteinExistence type="predicted"/>
<dbReference type="Proteomes" id="UP001243989">
    <property type="component" value="Unassembled WGS sequence"/>
</dbReference>
<feature type="region of interest" description="Disordered" evidence="1">
    <location>
        <begin position="114"/>
        <end position="141"/>
    </location>
</feature>
<gene>
    <name evidence="2" type="ORF">BDP81DRAFT_111156</name>
</gene>
<evidence type="ECO:0000313" key="2">
    <source>
        <dbReference type="EMBL" id="KAK1624109.1"/>
    </source>
</evidence>
<dbReference type="AlphaFoldDB" id="A0AAI9ZGE8"/>
<reference evidence="2" key="1">
    <citation type="submission" date="2021-06" db="EMBL/GenBank/DDBJ databases">
        <title>Comparative genomics, transcriptomics and evolutionary studies reveal genomic signatures of adaptation to plant cell wall in hemibiotrophic fungi.</title>
        <authorList>
            <consortium name="DOE Joint Genome Institute"/>
            <person name="Baroncelli R."/>
            <person name="Diaz J.F."/>
            <person name="Benocci T."/>
            <person name="Peng M."/>
            <person name="Battaglia E."/>
            <person name="Haridas S."/>
            <person name="Andreopoulos W."/>
            <person name="Labutti K."/>
            <person name="Pangilinan J."/>
            <person name="Floch G.L."/>
            <person name="Makela M.R."/>
            <person name="Henrissat B."/>
            <person name="Grigoriev I.V."/>
            <person name="Crouch J.A."/>
            <person name="De Vries R.P."/>
            <person name="Sukno S.A."/>
            <person name="Thon M.R."/>
        </authorList>
    </citation>
    <scope>NUCLEOTIDE SEQUENCE</scope>
    <source>
        <strain evidence="2">CBS 102054</strain>
    </source>
</reference>
<name>A0AAI9ZGE8_9PEZI</name>
<dbReference type="EMBL" id="JAHMHQ010000025">
    <property type="protein sequence ID" value="KAK1624109.1"/>
    <property type="molecule type" value="Genomic_DNA"/>
</dbReference>
<comment type="caution">
    <text evidence="2">The sequence shown here is derived from an EMBL/GenBank/DDBJ whole genome shotgun (WGS) entry which is preliminary data.</text>
</comment>
<dbReference type="GeneID" id="85466345"/>